<dbReference type="SUPFAM" id="SSF51306">
    <property type="entry name" value="LexA/Signal peptidase"/>
    <property type="match status" value="1"/>
</dbReference>
<feature type="domain" description="Peptidase S26" evidence="4">
    <location>
        <begin position="6"/>
        <end position="156"/>
    </location>
</feature>
<dbReference type="InterPro" id="IPR036286">
    <property type="entry name" value="LexA/Signal_pep-like_sf"/>
</dbReference>
<dbReference type="Gene3D" id="2.10.109.10">
    <property type="entry name" value="Umud Fragment, subunit A"/>
    <property type="match status" value="1"/>
</dbReference>
<comment type="similarity">
    <text evidence="1">Belongs to the peptidase S26 family.</text>
</comment>
<comment type="caution">
    <text evidence="5">The sequence shown here is derived from an EMBL/GenBank/DDBJ whole genome shotgun (WGS) entry which is preliminary data.</text>
</comment>
<dbReference type="InterPro" id="IPR000223">
    <property type="entry name" value="Pept_S26A_signal_pept_1"/>
</dbReference>
<gene>
    <name evidence="5" type="ORF">OOZ53_26320</name>
</gene>
<dbReference type="PANTHER" id="PTHR43390">
    <property type="entry name" value="SIGNAL PEPTIDASE I"/>
    <property type="match status" value="1"/>
</dbReference>
<dbReference type="PANTHER" id="PTHR43390:SF1">
    <property type="entry name" value="CHLOROPLAST PROCESSING PEPTIDASE"/>
    <property type="match status" value="1"/>
</dbReference>
<name>A0ABT4VY22_9HYPH</name>
<dbReference type="Pfam" id="PF10502">
    <property type="entry name" value="Peptidase_S26"/>
    <property type="match status" value="1"/>
</dbReference>
<evidence type="ECO:0000259" key="4">
    <source>
        <dbReference type="Pfam" id="PF10502"/>
    </source>
</evidence>
<evidence type="ECO:0000313" key="6">
    <source>
        <dbReference type="Proteomes" id="UP001148313"/>
    </source>
</evidence>
<accession>A0ABT4VY22</accession>
<dbReference type="Proteomes" id="UP001148313">
    <property type="component" value="Unassembled WGS sequence"/>
</dbReference>
<organism evidence="5 6">
    <name type="scientific">Hoeflea poritis</name>
    <dbReference type="NCBI Taxonomy" id="2993659"/>
    <lineage>
        <taxon>Bacteria</taxon>
        <taxon>Pseudomonadati</taxon>
        <taxon>Pseudomonadota</taxon>
        <taxon>Alphaproteobacteria</taxon>
        <taxon>Hyphomicrobiales</taxon>
        <taxon>Rhizobiaceae</taxon>
        <taxon>Hoeflea</taxon>
    </lineage>
</organism>
<protein>
    <recommendedName>
        <fullName evidence="2">Signal peptidase I</fullName>
    </recommendedName>
    <alternativeName>
        <fullName evidence="3">Leader peptidase I</fullName>
    </alternativeName>
</protein>
<proteinExistence type="inferred from homology"/>
<evidence type="ECO:0000256" key="2">
    <source>
        <dbReference type="ARBA" id="ARBA00019232"/>
    </source>
</evidence>
<keyword evidence="6" id="KW-1185">Reference proteome</keyword>
<evidence type="ECO:0000256" key="3">
    <source>
        <dbReference type="ARBA" id="ARBA00029906"/>
    </source>
</evidence>
<evidence type="ECO:0000256" key="1">
    <source>
        <dbReference type="ARBA" id="ARBA00009370"/>
    </source>
</evidence>
<dbReference type="EMBL" id="JAPJZH010000041">
    <property type="protein sequence ID" value="MDA4848888.1"/>
    <property type="molecule type" value="Genomic_DNA"/>
</dbReference>
<sequence length="168" mass="18844">MTLIAVVLSSLAMVVSSSVDLPVRLIWNGSESAPVGLYRIDDQAPEIGDYVLVRLPDSIQDLVADRAYLPPDIPLIKRVVAAEGDTVCRQDREIVIDSVIVALARMEDRIGRSMPAWSGCYVLDERQLFLLQNHSGSLDSRYFGPVDRRLIIGRATRLRLPWQDNREN</sequence>
<dbReference type="InterPro" id="IPR019533">
    <property type="entry name" value="Peptidase_S26"/>
</dbReference>
<dbReference type="RefSeq" id="WP_271092771.1">
    <property type="nucleotide sequence ID" value="NZ_JAPJZH010000041.1"/>
</dbReference>
<reference evidence="5" key="1">
    <citation type="submission" date="2022-11" db="EMBL/GenBank/DDBJ databases">
        <title>Hoeflea poritis sp. nov., isolated from scleractinian coral Porites lutea.</title>
        <authorList>
            <person name="Zhang G."/>
            <person name="Wei Q."/>
            <person name="Cai L."/>
        </authorList>
    </citation>
    <scope>NUCLEOTIDE SEQUENCE</scope>
    <source>
        <strain evidence="5">E7-10</strain>
    </source>
</reference>
<evidence type="ECO:0000313" key="5">
    <source>
        <dbReference type="EMBL" id="MDA4848888.1"/>
    </source>
</evidence>